<protein>
    <submittedName>
        <fullName evidence="1">Uncharacterized protein</fullName>
    </submittedName>
</protein>
<dbReference type="EMBL" id="HBUF01549027">
    <property type="protein sequence ID" value="CAG6758202.1"/>
    <property type="molecule type" value="Transcribed_RNA"/>
</dbReference>
<dbReference type="EMBL" id="HBUF01549028">
    <property type="protein sequence ID" value="CAG6758204.1"/>
    <property type="molecule type" value="Transcribed_RNA"/>
</dbReference>
<reference evidence="1" key="1">
    <citation type="submission" date="2021-05" db="EMBL/GenBank/DDBJ databases">
        <authorList>
            <person name="Alioto T."/>
            <person name="Alioto T."/>
            <person name="Gomez Garrido J."/>
        </authorList>
    </citation>
    <scope>NUCLEOTIDE SEQUENCE</scope>
</reference>
<proteinExistence type="predicted"/>
<dbReference type="AlphaFoldDB" id="A0A8D9EMM3"/>
<dbReference type="EMBL" id="HBUF01549026">
    <property type="protein sequence ID" value="CAG6758200.1"/>
    <property type="molecule type" value="Transcribed_RNA"/>
</dbReference>
<organism evidence="1">
    <name type="scientific">Cacopsylla melanoneura</name>
    <dbReference type="NCBI Taxonomy" id="428564"/>
    <lineage>
        <taxon>Eukaryota</taxon>
        <taxon>Metazoa</taxon>
        <taxon>Ecdysozoa</taxon>
        <taxon>Arthropoda</taxon>
        <taxon>Hexapoda</taxon>
        <taxon>Insecta</taxon>
        <taxon>Pterygota</taxon>
        <taxon>Neoptera</taxon>
        <taxon>Paraneoptera</taxon>
        <taxon>Hemiptera</taxon>
        <taxon>Sternorrhyncha</taxon>
        <taxon>Psylloidea</taxon>
        <taxon>Psyllidae</taxon>
        <taxon>Psyllinae</taxon>
        <taxon>Cacopsylla</taxon>
    </lineage>
</organism>
<accession>A0A8D9EMM3</accession>
<dbReference type="EMBL" id="HBUF01549029">
    <property type="protein sequence ID" value="CAG6758206.1"/>
    <property type="molecule type" value="Transcribed_RNA"/>
</dbReference>
<evidence type="ECO:0000313" key="1">
    <source>
        <dbReference type="EMBL" id="CAG6758204.1"/>
    </source>
</evidence>
<name>A0A8D9EMM3_9HEMI</name>
<sequence length="106" mass="11392">MTPVIQQCTCHPNMGDAVDNVLWETTGGTIKKPLIYLPAFDGSGLSGYSIALWHSKFDILIKNVNKNKIKCTEVEVLSSSAQGKSSESSLTAAGFVGRACLFNVKI</sequence>